<evidence type="ECO:0008006" key="4">
    <source>
        <dbReference type="Google" id="ProtNLM"/>
    </source>
</evidence>
<gene>
    <name evidence="2" type="ORF">Mal15_52670</name>
</gene>
<dbReference type="KEGG" id="smam:Mal15_52670"/>
<sequence length="287" mass="32271" precursor="true">MKRLAVPVITSTLVLLCLAPRQSWSQENAIEENRRLQNTSRAKARELEFRIDDESSTELVVGDSPVMTWTSLGGWSGDVFAWTGKGRVQVVGCIGSHKLDDGRYEIFQEFHSLADERVMATRLDESQVWIPRTSIEAKPMTGTRPPARSPPQRLAQMRLLARSFSFGMRVSEDNVEQELRLLPQPVARVVGGSDRVLDSALFAYVSSSGTDPEVFLLIEARDVDGQSVWTYSIARFTTREIWMSHGDHPVVRIDEAPYLGGTTERIAEPYFYRVESALPVDELEPAE</sequence>
<feature type="chain" id="PRO_5022976949" description="Secreted protein" evidence="1">
    <location>
        <begin position="26"/>
        <end position="287"/>
    </location>
</feature>
<protein>
    <recommendedName>
        <fullName evidence="4">Secreted protein</fullName>
    </recommendedName>
</protein>
<dbReference type="RefSeq" id="WP_147870296.1">
    <property type="nucleotide sequence ID" value="NZ_CP036264.1"/>
</dbReference>
<evidence type="ECO:0000313" key="2">
    <source>
        <dbReference type="EMBL" id="QEG01191.1"/>
    </source>
</evidence>
<evidence type="ECO:0000313" key="3">
    <source>
        <dbReference type="Proteomes" id="UP000321353"/>
    </source>
</evidence>
<accession>A0A5B9MMD8</accession>
<keyword evidence="1" id="KW-0732">Signal</keyword>
<feature type="signal peptide" evidence="1">
    <location>
        <begin position="1"/>
        <end position="25"/>
    </location>
</feature>
<name>A0A5B9MMD8_9BACT</name>
<dbReference type="EMBL" id="CP036264">
    <property type="protein sequence ID" value="QEG01191.1"/>
    <property type="molecule type" value="Genomic_DNA"/>
</dbReference>
<keyword evidence="3" id="KW-1185">Reference proteome</keyword>
<organism evidence="2 3">
    <name type="scientific">Stieleria maiorica</name>
    <dbReference type="NCBI Taxonomy" id="2795974"/>
    <lineage>
        <taxon>Bacteria</taxon>
        <taxon>Pseudomonadati</taxon>
        <taxon>Planctomycetota</taxon>
        <taxon>Planctomycetia</taxon>
        <taxon>Pirellulales</taxon>
        <taxon>Pirellulaceae</taxon>
        <taxon>Stieleria</taxon>
    </lineage>
</organism>
<proteinExistence type="predicted"/>
<dbReference type="AlphaFoldDB" id="A0A5B9MMD8"/>
<dbReference type="Proteomes" id="UP000321353">
    <property type="component" value="Chromosome"/>
</dbReference>
<reference evidence="2 3" key="1">
    <citation type="submission" date="2019-02" db="EMBL/GenBank/DDBJ databases">
        <title>Planctomycetal bacteria perform biofilm scaping via a novel small molecule.</title>
        <authorList>
            <person name="Jeske O."/>
            <person name="Boedeker C."/>
            <person name="Wiegand S."/>
            <person name="Breitling P."/>
            <person name="Kallscheuer N."/>
            <person name="Jogler M."/>
            <person name="Rohde M."/>
            <person name="Petersen J."/>
            <person name="Medema M.H."/>
            <person name="Surup F."/>
            <person name="Jogler C."/>
        </authorList>
    </citation>
    <scope>NUCLEOTIDE SEQUENCE [LARGE SCALE GENOMIC DNA]</scope>
    <source>
        <strain evidence="2 3">Mal15</strain>
    </source>
</reference>
<evidence type="ECO:0000256" key="1">
    <source>
        <dbReference type="SAM" id="SignalP"/>
    </source>
</evidence>